<reference evidence="1 2" key="1">
    <citation type="submission" date="2019-07" db="EMBL/GenBank/DDBJ databases">
        <title>Complete Genome Sequence of Leptotrichia trevisanii Strain JMUB3870.</title>
        <authorList>
            <person name="Watanabe S."/>
            <person name="Cui L."/>
        </authorList>
    </citation>
    <scope>NUCLEOTIDE SEQUENCE [LARGE SCALE GENOMIC DNA]</scope>
    <source>
        <strain evidence="1 2">JMUB3870</strain>
    </source>
</reference>
<organism evidence="1 2">
    <name type="scientific">Leptotrichia trevisanii</name>
    <dbReference type="NCBI Taxonomy" id="109328"/>
    <lineage>
        <taxon>Bacteria</taxon>
        <taxon>Fusobacteriati</taxon>
        <taxon>Fusobacteriota</taxon>
        <taxon>Fusobacteriia</taxon>
        <taxon>Fusobacteriales</taxon>
        <taxon>Leptotrichiaceae</taxon>
        <taxon>Leptotrichia</taxon>
    </lineage>
</organism>
<dbReference type="Proteomes" id="UP000422644">
    <property type="component" value="Chromosome"/>
</dbReference>
<dbReference type="RefSeq" id="WP_173020630.1">
    <property type="nucleotide sequence ID" value="NZ_AP019831.1"/>
</dbReference>
<accession>A0A510KYH7</accession>
<proteinExistence type="predicted"/>
<gene>
    <name evidence="1" type="ORF">JMUB3870_0801</name>
</gene>
<name>A0A510KYH7_9FUSO</name>
<protein>
    <submittedName>
        <fullName evidence="1">Uncharacterized protein</fullName>
    </submittedName>
</protein>
<evidence type="ECO:0000313" key="2">
    <source>
        <dbReference type="Proteomes" id="UP000422644"/>
    </source>
</evidence>
<keyword evidence="2" id="KW-1185">Reference proteome</keyword>
<sequence>MVGMKAWKALELGLKNCNLLIVINNILPNSNEVEKERIKMNIKETESKNITSVNPVNDKILKITREFMKENKNNFKLKDRSEAFLRNIQILKY</sequence>
<dbReference type="AlphaFoldDB" id="A0A510KYH7"/>
<evidence type="ECO:0000313" key="1">
    <source>
        <dbReference type="EMBL" id="BBM44683.1"/>
    </source>
</evidence>
<dbReference type="EMBL" id="AP019831">
    <property type="protein sequence ID" value="BBM44683.1"/>
    <property type="molecule type" value="Genomic_DNA"/>
</dbReference>